<feature type="compositionally biased region" description="Polar residues" evidence="1">
    <location>
        <begin position="316"/>
        <end position="330"/>
    </location>
</feature>
<dbReference type="EMBL" id="CASHTH010002986">
    <property type="protein sequence ID" value="CAI8038250.1"/>
    <property type="molecule type" value="Genomic_DNA"/>
</dbReference>
<protein>
    <submittedName>
        <fullName evidence="2">Uncharacterized protein</fullName>
    </submittedName>
</protein>
<gene>
    <name evidence="2" type="ORF">GBAR_LOCUS21322</name>
</gene>
<comment type="caution">
    <text evidence="2">The sequence shown here is derived from an EMBL/GenBank/DDBJ whole genome shotgun (WGS) entry which is preliminary data.</text>
</comment>
<proteinExistence type="predicted"/>
<feature type="compositionally biased region" description="Basic residues" evidence="1">
    <location>
        <begin position="7"/>
        <end position="27"/>
    </location>
</feature>
<reference evidence="2" key="1">
    <citation type="submission" date="2023-03" db="EMBL/GenBank/DDBJ databases">
        <authorList>
            <person name="Steffen K."/>
            <person name="Cardenas P."/>
        </authorList>
    </citation>
    <scope>NUCLEOTIDE SEQUENCE</scope>
</reference>
<keyword evidence="3" id="KW-1185">Reference proteome</keyword>
<feature type="compositionally biased region" description="Acidic residues" evidence="1">
    <location>
        <begin position="140"/>
        <end position="152"/>
    </location>
</feature>
<feature type="compositionally biased region" description="Basic and acidic residues" evidence="1">
    <location>
        <begin position="173"/>
        <end position="190"/>
    </location>
</feature>
<organism evidence="2 3">
    <name type="scientific">Geodia barretti</name>
    <name type="common">Barrett's horny sponge</name>
    <dbReference type="NCBI Taxonomy" id="519541"/>
    <lineage>
        <taxon>Eukaryota</taxon>
        <taxon>Metazoa</taxon>
        <taxon>Porifera</taxon>
        <taxon>Demospongiae</taxon>
        <taxon>Heteroscleromorpha</taxon>
        <taxon>Tetractinellida</taxon>
        <taxon>Astrophorina</taxon>
        <taxon>Geodiidae</taxon>
        <taxon>Geodia</taxon>
    </lineage>
</organism>
<accession>A0AA35SY45</accession>
<feature type="compositionally biased region" description="Acidic residues" evidence="1">
    <location>
        <begin position="229"/>
        <end position="239"/>
    </location>
</feature>
<dbReference type="Proteomes" id="UP001174909">
    <property type="component" value="Unassembled WGS sequence"/>
</dbReference>
<feature type="compositionally biased region" description="Polar residues" evidence="1">
    <location>
        <begin position="270"/>
        <end position="295"/>
    </location>
</feature>
<sequence>MPIVNLKYRRARKKKKRMKRRKRRRRVKEKEAGRRQTLHTSLHFPIGSTLPLYSTMDKRQWRKSEERQATSPFKTSPHHKTPPRLSSPQKHSPQRDSPNKQQSHGSAKPPTGLPAQAQLARSQQRVRASRPTRGSQTESSESETETESESDSESYKEDNQPAAVNTVTVAPRKRGDNGRQGAGKEVEKRGQSRVKVPAGSVRVLPDSGRTWDKGDEELQEGKARGGGMDGEDSSWDSEDSNDHLTTKDLMSVPTSTPVQVIPVKKAKVTKSGNEQDSQELSDNSWDVTEISSESQPHTKRTAAVPQHDTRHVKLASTHSGNSQSALTTVTRGDFDDSDLSDISTTQLT</sequence>
<name>A0AA35SY45_GEOBA</name>
<evidence type="ECO:0000313" key="3">
    <source>
        <dbReference type="Proteomes" id="UP001174909"/>
    </source>
</evidence>
<feature type="compositionally biased region" description="Polar residues" evidence="1">
    <location>
        <begin position="119"/>
        <end position="136"/>
    </location>
</feature>
<dbReference type="AlphaFoldDB" id="A0AA35SY45"/>
<feature type="region of interest" description="Disordered" evidence="1">
    <location>
        <begin position="1"/>
        <end position="348"/>
    </location>
</feature>
<evidence type="ECO:0000313" key="2">
    <source>
        <dbReference type="EMBL" id="CAI8038250.1"/>
    </source>
</evidence>
<feature type="compositionally biased region" description="Basic and acidic residues" evidence="1">
    <location>
        <begin position="56"/>
        <end position="68"/>
    </location>
</feature>
<evidence type="ECO:0000256" key="1">
    <source>
        <dbReference type="SAM" id="MobiDB-lite"/>
    </source>
</evidence>